<dbReference type="PANTHER" id="PTHR46605">
    <property type="entry name" value="TUMOR NECROSIS FACTOR RECEPTOR"/>
    <property type="match status" value="1"/>
</dbReference>
<feature type="region of interest" description="Disordered" evidence="2">
    <location>
        <begin position="280"/>
        <end position="336"/>
    </location>
</feature>
<dbReference type="Proteomes" id="UP000515163">
    <property type="component" value="Unplaced"/>
</dbReference>
<dbReference type="GO" id="GO:0005886">
    <property type="term" value="C:plasma membrane"/>
    <property type="evidence" value="ECO:0007669"/>
    <property type="project" value="TreeGrafter"/>
</dbReference>
<feature type="transmembrane region" description="Helical" evidence="3">
    <location>
        <begin position="251"/>
        <end position="273"/>
    </location>
</feature>
<feature type="disulfide bond" evidence="1">
    <location>
        <begin position="112"/>
        <end position="125"/>
    </location>
</feature>
<name>A0A6P8H4J4_ACTTE</name>
<dbReference type="AlphaFoldDB" id="A0A6P8H4J4"/>
<dbReference type="RefSeq" id="XP_031550468.1">
    <property type="nucleotide sequence ID" value="XM_031694608.1"/>
</dbReference>
<dbReference type="GO" id="GO:0009986">
    <property type="term" value="C:cell surface"/>
    <property type="evidence" value="ECO:0007669"/>
    <property type="project" value="TreeGrafter"/>
</dbReference>
<protein>
    <submittedName>
        <fullName evidence="6">Uncharacterized protein LOC116287904</fullName>
    </submittedName>
</protein>
<feature type="non-terminal residue" evidence="6">
    <location>
        <position position="336"/>
    </location>
</feature>
<dbReference type="InterPro" id="IPR052302">
    <property type="entry name" value="Neurotrophin_rcpt-DD"/>
</dbReference>
<evidence type="ECO:0000313" key="6">
    <source>
        <dbReference type="RefSeq" id="XP_031550468.1"/>
    </source>
</evidence>
<dbReference type="GO" id="GO:0007266">
    <property type="term" value="P:Rho protein signal transduction"/>
    <property type="evidence" value="ECO:0007669"/>
    <property type="project" value="TreeGrafter"/>
</dbReference>
<dbReference type="GeneID" id="116287904"/>
<feature type="compositionally biased region" description="Basic and acidic residues" evidence="2">
    <location>
        <begin position="304"/>
        <end position="325"/>
    </location>
</feature>
<keyword evidence="5" id="KW-1185">Reference proteome</keyword>
<feature type="disulfide bond" evidence="1">
    <location>
        <begin position="94"/>
        <end position="109"/>
    </location>
</feature>
<keyword evidence="3" id="KW-0472">Membrane</keyword>
<dbReference type="PANTHER" id="PTHR46605:SF2">
    <property type="entry name" value="TNFR-CYS DOMAIN-CONTAINING PROTEIN"/>
    <property type="match status" value="1"/>
</dbReference>
<keyword evidence="1" id="KW-1015">Disulfide bond</keyword>
<feature type="compositionally biased region" description="Polar residues" evidence="2">
    <location>
        <begin position="215"/>
        <end position="231"/>
    </location>
</feature>
<dbReference type="InterPro" id="IPR009030">
    <property type="entry name" value="Growth_fac_rcpt_cys_sf"/>
</dbReference>
<evidence type="ECO:0000256" key="2">
    <source>
        <dbReference type="SAM" id="MobiDB-lite"/>
    </source>
</evidence>
<dbReference type="KEGG" id="aten:116287904"/>
<comment type="caution">
    <text evidence="1">Lacks conserved residue(s) required for the propagation of feature annotation.</text>
</comment>
<dbReference type="InParanoid" id="A0A6P8H4J4"/>
<feature type="domain" description="TNFR-Cys" evidence="4">
    <location>
        <begin position="93"/>
        <end position="134"/>
    </location>
</feature>
<proteinExistence type="predicted"/>
<feature type="compositionally biased region" description="Basic and acidic residues" evidence="2">
    <location>
        <begin position="232"/>
        <end position="246"/>
    </location>
</feature>
<dbReference type="GO" id="GO:0015026">
    <property type="term" value="F:coreceptor activity"/>
    <property type="evidence" value="ECO:0007669"/>
    <property type="project" value="TreeGrafter"/>
</dbReference>
<evidence type="ECO:0000313" key="5">
    <source>
        <dbReference type="Proteomes" id="UP000515163"/>
    </source>
</evidence>
<dbReference type="GO" id="GO:0005035">
    <property type="term" value="F:death receptor activity"/>
    <property type="evidence" value="ECO:0007669"/>
    <property type="project" value="TreeGrafter"/>
</dbReference>
<evidence type="ECO:0000259" key="4">
    <source>
        <dbReference type="PROSITE" id="PS50050"/>
    </source>
</evidence>
<keyword evidence="3" id="KW-1133">Transmembrane helix</keyword>
<evidence type="ECO:0000256" key="3">
    <source>
        <dbReference type="SAM" id="Phobius"/>
    </source>
</evidence>
<feature type="compositionally biased region" description="Low complexity" evidence="2">
    <location>
        <begin position="181"/>
        <end position="201"/>
    </location>
</feature>
<gene>
    <name evidence="6" type="primary">LOC116287904</name>
</gene>
<dbReference type="OrthoDB" id="5986591at2759"/>
<reference evidence="6" key="1">
    <citation type="submission" date="2025-08" db="UniProtKB">
        <authorList>
            <consortium name="RefSeq"/>
        </authorList>
    </citation>
    <scope>IDENTIFICATION</scope>
    <source>
        <tissue evidence="6">Tentacle</tissue>
    </source>
</reference>
<feature type="repeat" description="TNFR-Cys" evidence="1">
    <location>
        <begin position="93"/>
        <end position="134"/>
    </location>
</feature>
<feature type="compositionally biased region" description="Low complexity" evidence="2">
    <location>
        <begin position="282"/>
        <end position="299"/>
    </location>
</feature>
<keyword evidence="3" id="KW-0812">Transmembrane</keyword>
<feature type="region of interest" description="Disordered" evidence="2">
    <location>
        <begin position="178"/>
        <end position="246"/>
    </location>
</feature>
<dbReference type="PROSITE" id="PS50050">
    <property type="entry name" value="TNFR_NGFR_2"/>
    <property type="match status" value="1"/>
</dbReference>
<dbReference type="SUPFAM" id="SSF57184">
    <property type="entry name" value="Growth factor receptor domain"/>
    <property type="match status" value="1"/>
</dbReference>
<dbReference type="Gene3D" id="2.10.50.10">
    <property type="entry name" value="Tumor Necrosis Factor Receptor, subunit A, domain 2"/>
    <property type="match status" value="1"/>
</dbReference>
<dbReference type="GO" id="GO:0048406">
    <property type="term" value="F:nerve growth factor binding"/>
    <property type="evidence" value="ECO:0007669"/>
    <property type="project" value="TreeGrafter"/>
</dbReference>
<feature type="compositionally biased region" description="Polar residues" evidence="2">
    <location>
        <begin position="326"/>
        <end position="336"/>
    </location>
</feature>
<sequence length="336" mass="37013">MAEMSKMSSFARLKLLTYLGYLILLTIYVLCLVISHIHAAPTCPRNVGINKVGFCLSNRSFYEWECMQCPHGLGQSIQCGRIYYELLKVHCVPCENGTSYSNSNDNGQCIKCKKCQENELKSGQCLPDKDTTKCVCKLGYYRDRGHCKPCSWCCGDKSNDHVEECKHLEKKCSYNAKSCDPTTTSAPTTTADPTTLAPKTTVPTAKQPRTEESQNKSYPFTNDSEKTVTPNDSKKTEKEHSGGKKSEKNGLVLQILLSFIVVVLIILLALVIYCCCKRRSNSSDGGSNENSSSTSNASSLAPLLDKKRDVNSNKSGEHVDLKPSDDSSATSHAKSK</sequence>
<dbReference type="InterPro" id="IPR001368">
    <property type="entry name" value="TNFR/NGFR_Cys_rich_reg"/>
</dbReference>
<organism evidence="5 6">
    <name type="scientific">Actinia tenebrosa</name>
    <name type="common">Australian red waratah sea anemone</name>
    <dbReference type="NCBI Taxonomy" id="6105"/>
    <lineage>
        <taxon>Eukaryota</taxon>
        <taxon>Metazoa</taxon>
        <taxon>Cnidaria</taxon>
        <taxon>Anthozoa</taxon>
        <taxon>Hexacorallia</taxon>
        <taxon>Actiniaria</taxon>
        <taxon>Actiniidae</taxon>
        <taxon>Actinia</taxon>
    </lineage>
</organism>
<accession>A0A6P8H4J4</accession>
<evidence type="ECO:0000256" key="1">
    <source>
        <dbReference type="PROSITE-ProRule" id="PRU00206"/>
    </source>
</evidence>